<dbReference type="Proteomes" id="UP000314294">
    <property type="component" value="Unassembled WGS sequence"/>
</dbReference>
<evidence type="ECO:0000313" key="2">
    <source>
        <dbReference type="EMBL" id="TNN79244.1"/>
    </source>
</evidence>
<gene>
    <name evidence="2" type="ORF">EYF80_010489</name>
</gene>
<proteinExistence type="predicted"/>
<protein>
    <submittedName>
        <fullName evidence="2">Uncharacterized protein</fullName>
    </submittedName>
</protein>
<evidence type="ECO:0000256" key="1">
    <source>
        <dbReference type="SAM" id="MobiDB-lite"/>
    </source>
</evidence>
<evidence type="ECO:0000313" key="3">
    <source>
        <dbReference type="Proteomes" id="UP000314294"/>
    </source>
</evidence>
<comment type="caution">
    <text evidence="2">The sequence shown here is derived from an EMBL/GenBank/DDBJ whole genome shotgun (WGS) entry which is preliminary data.</text>
</comment>
<sequence length="70" mass="7421">MAVRESTGTGGEKRAAAAQPELDSHFQLSRWEGGWGAGGKGRVGFPDNPISRREARCECECTVAEKGTGI</sequence>
<keyword evidence="3" id="KW-1185">Reference proteome</keyword>
<feature type="region of interest" description="Disordered" evidence="1">
    <location>
        <begin position="1"/>
        <end position="25"/>
    </location>
</feature>
<accession>A0A4Z2IP60</accession>
<organism evidence="2 3">
    <name type="scientific">Liparis tanakae</name>
    <name type="common">Tanaka's snailfish</name>
    <dbReference type="NCBI Taxonomy" id="230148"/>
    <lineage>
        <taxon>Eukaryota</taxon>
        <taxon>Metazoa</taxon>
        <taxon>Chordata</taxon>
        <taxon>Craniata</taxon>
        <taxon>Vertebrata</taxon>
        <taxon>Euteleostomi</taxon>
        <taxon>Actinopterygii</taxon>
        <taxon>Neopterygii</taxon>
        <taxon>Teleostei</taxon>
        <taxon>Neoteleostei</taxon>
        <taxon>Acanthomorphata</taxon>
        <taxon>Eupercaria</taxon>
        <taxon>Perciformes</taxon>
        <taxon>Cottioidei</taxon>
        <taxon>Cottales</taxon>
        <taxon>Liparidae</taxon>
        <taxon>Liparis</taxon>
    </lineage>
</organism>
<name>A0A4Z2IP60_9TELE</name>
<dbReference type="AlphaFoldDB" id="A0A4Z2IP60"/>
<dbReference type="EMBL" id="SRLO01000066">
    <property type="protein sequence ID" value="TNN79244.1"/>
    <property type="molecule type" value="Genomic_DNA"/>
</dbReference>
<reference evidence="2 3" key="1">
    <citation type="submission" date="2019-03" db="EMBL/GenBank/DDBJ databases">
        <title>First draft genome of Liparis tanakae, snailfish: a comprehensive survey of snailfish specific genes.</title>
        <authorList>
            <person name="Kim W."/>
            <person name="Song I."/>
            <person name="Jeong J.-H."/>
            <person name="Kim D."/>
            <person name="Kim S."/>
            <person name="Ryu S."/>
            <person name="Song J.Y."/>
            <person name="Lee S.K."/>
        </authorList>
    </citation>
    <scope>NUCLEOTIDE SEQUENCE [LARGE SCALE GENOMIC DNA]</scope>
    <source>
        <tissue evidence="2">Muscle</tissue>
    </source>
</reference>